<evidence type="ECO:0000259" key="10">
    <source>
        <dbReference type="Pfam" id="PF02826"/>
    </source>
</evidence>
<name>E0TBV1_PARBH</name>
<dbReference type="InterPro" id="IPR006236">
    <property type="entry name" value="PGDH"/>
</dbReference>
<dbReference type="InterPro" id="IPR036291">
    <property type="entry name" value="NAD(P)-bd_dom_sf"/>
</dbReference>
<keyword evidence="13" id="KW-1185">Reference proteome</keyword>
<comment type="pathway">
    <text evidence="1 8">Amino-acid biosynthesis; L-serine biosynthesis; L-serine from 3-phospho-D-glycerate: step 1/3.</text>
</comment>
<dbReference type="InterPro" id="IPR045626">
    <property type="entry name" value="PGDH_ASB_dom"/>
</dbReference>
<dbReference type="KEGG" id="pbr:PB2503_01827"/>
<dbReference type="SUPFAM" id="SSF143548">
    <property type="entry name" value="Serine metabolism enzymes domain"/>
    <property type="match status" value="1"/>
</dbReference>
<evidence type="ECO:0000256" key="3">
    <source>
        <dbReference type="ARBA" id="ARBA00013143"/>
    </source>
</evidence>
<dbReference type="RefSeq" id="WP_013299418.1">
    <property type="nucleotide sequence ID" value="NC_014414.1"/>
</dbReference>
<evidence type="ECO:0000313" key="12">
    <source>
        <dbReference type="EMBL" id="ADM08444.1"/>
    </source>
</evidence>
<evidence type="ECO:0000256" key="7">
    <source>
        <dbReference type="ARBA" id="ARBA00048731"/>
    </source>
</evidence>
<dbReference type="InterPro" id="IPR045865">
    <property type="entry name" value="ACT-like_dom_sf"/>
</dbReference>
<dbReference type="SUPFAM" id="SSF51735">
    <property type="entry name" value="NAD(P)-binding Rossmann-fold domains"/>
    <property type="match status" value="1"/>
</dbReference>
<reference evidence="13" key="1">
    <citation type="submission" date="2010-08" db="EMBL/GenBank/DDBJ databases">
        <title>Genome sequence of Parvularcula bermudensis HTCC2503.</title>
        <authorList>
            <person name="Kang D.-M."/>
            <person name="Oh H.-M."/>
            <person name="Cho J.-C."/>
        </authorList>
    </citation>
    <scope>NUCLEOTIDE SEQUENCE [LARGE SCALE GENOMIC DNA]</scope>
    <source>
        <strain evidence="13">ATCC BAA-594 / HTCC2503 / KCTC 12087</strain>
    </source>
</reference>
<organism evidence="12 13">
    <name type="scientific">Parvularcula bermudensis (strain ATCC BAA-594 / HTCC2503 / KCTC 12087)</name>
    <dbReference type="NCBI Taxonomy" id="314260"/>
    <lineage>
        <taxon>Bacteria</taxon>
        <taxon>Pseudomonadati</taxon>
        <taxon>Pseudomonadota</taxon>
        <taxon>Alphaproteobacteria</taxon>
        <taxon>Parvularculales</taxon>
        <taxon>Parvularculaceae</taxon>
        <taxon>Parvularcula</taxon>
    </lineage>
</organism>
<protein>
    <recommendedName>
        <fullName evidence="4 8">D-3-phosphoglycerate dehydrogenase</fullName>
        <ecNumber evidence="3 8">1.1.1.95</ecNumber>
    </recommendedName>
</protein>
<dbReference type="CDD" id="cd04902">
    <property type="entry name" value="ACT_3PGDH-xct"/>
    <property type="match status" value="1"/>
</dbReference>
<dbReference type="EC" id="1.1.1.95" evidence="3 8"/>
<dbReference type="GO" id="GO:0051287">
    <property type="term" value="F:NAD binding"/>
    <property type="evidence" value="ECO:0007669"/>
    <property type="project" value="UniProtKB-UniRule"/>
</dbReference>
<accession>E0TBV1</accession>
<dbReference type="SUPFAM" id="SSF55021">
    <property type="entry name" value="ACT-like"/>
    <property type="match status" value="1"/>
</dbReference>
<dbReference type="eggNOG" id="COG0111">
    <property type="taxonomic scope" value="Bacteria"/>
</dbReference>
<dbReference type="GO" id="GO:0006564">
    <property type="term" value="P:L-serine biosynthetic process"/>
    <property type="evidence" value="ECO:0007669"/>
    <property type="project" value="UniProtKB-UniRule"/>
</dbReference>
<dbReference type="STRING" id="314260.PB2503_01827"/>
<dbReference type="PANTHER" id="PTHR42789">
    <property type="entry name" value="D-ISOMER SPECIFIC 2-HYDROXYACID DEHYDROGENASE FAMILY PROTEIN (AFU_ORTHOLOGUE AFUA_6G10090)"/>
    <property type="match status" value="1"/>
</dbReference>
<dbReference type="Gene3D" id="3.30.1330.90">
    <property type="entry name" value="D-3-phosphoglycerate dehydrogenase, domain 3"/>
    <property type="match status" value="1"/>
</dbReference>
<evidence type="ECO:0000256" key="4">
    <source>
        <dbReference type="ARBA" id="ARBA00021582"/>
    </source>
</evidence>
<dbReference type="UniPathway" id="UPA00135">
    <property type="reaction ID" value="UER00196"/>
</dbReference>
<comment type="similarity">
    <text evidence="2 8">Belongs to the D-isomer specific 2-hydroxyacid dehydrogenase family.</text>
</comment>
<dbReference type="AlphaFoldDB" id="E0TBV1"/>
<dbReference type="PROSITE" id="PS00670">
    <property type="entry name" value="D_2_HYDROXYACID_DH_2"/>
    <property type="match status" value="1"/>
</dbReference>
<dbReference type="Pfam" id="PF00389">
    <property type="entry name" value="2-Hacid_dh"/>
    <property type="match status" value="1"/>
</dbReference>
<dbReference type="InterPro" id="IPR006139">
    <property type="entry name" value="D-isomer_2_OHA_DH_cat_dom"/>
</dbReference>
<dbReference type="NCBIfam" id="TIGR01327">
    <property type="entry name" value="PGDH"/>
    <property type="match status" value="1"/>
</dbReference>
<feature type="domain" description="D-isomer specific 2-hydroxyacid dehydrogenase catalytic" evidence="9">
    <location>
        <begin position="4"/>
        <end position="314"/>
    </location>
</feature>
<dbReference type="PANTHER" id="PTHR42789:SF1">
    <property type="entry name" value="D-ISOMER SPECIFIC 2-HYDROXYACID DEHYDROGENASE FAMILY PROTEIN (AFU_ORTHOLOGUE AFUA_6G10090)"/>
    <property type="match status" value="1"/>
</dbReference>
<dbReference type="FunFam" id="3.40.50.720:FF:000021">
    <property type="entry name" value="D-3-phosphoglycerate dehydrogenase"/>
    <property type="match status" value="1"/>
</dbReference>
<evidence type="ECO:0000313" key="13">
    <source>
        <dbReference type="Proteomes" id="UP000001302"/>
    </source>
</evidence>
<dbReference type="EMBL" id="CP002156">
    <property type="protein sequence ID" value="ADM08444.1"/>
    <property type="molecule type" value="Genomic_DNA"/>
</dbReference>
<gene>
    <name evidence="12" type="ordered locus">PB2503_01827</name>
</gene>
<dbReference type="Gene3D" id="3.30.70.260">
    <property type="match status" value="1"/>
</dbReference>
<evidence type="ECO:0000259" key="11">
    <source>
        <dbReference type="Pfam" id="PF19304"/>
    </source>
</evidence>
<dbReference type="InterPro" id="IPR029009">
    <property type="entry name" value="ASB_dom_sf"/>
</dbReference>
<keyword evidence="6 8" id="KW-0520">NAD</keyword>
<reference evidence="12 13" key="2">
    <citation type="journal article" date="2011" name="J. Bacteriol.">
        <title>Complete genome sequence of strain HTCC2503T of Parvularcula bermudensis, the type species of the order "Parvularculales" in the class Alphaproteobacteria.</title>
        <authorList>
            <person name="Oh H.M."/>
            <person name="Kang I."/>
            <person name="Vergin K.L."/>
            <person name="Kang D."/>
            <person name="Rhee K.H."/>
            <person name="Giovannoni S.J."/>
            <person name="Cho J.C."/>
        </authorList>
    </citation>
    <scope>NUCLEOTIDE SEQUENCE [LARGE SCALE GENOMIC DNA]</scope>
    <source>
        <strain evidence="13">ATCC BAA-594 / HTCC2503 / KCTC 12087</strain>
    </source>
</reference>
<dbReference type="GO" id="GO:0004617">
    <property type="term" value="F:phosphoglycerate dehydrogenase activity"/>
    <property type="evidence" value="ECO:0007669"/>
    <property type="project" value="UniProtKB-UniRule"/>
</dbReference>
<dbReference type="InterPro" id="IPR006140">
    <property type="entry name" value="D-isomer_DH_NAD-bd"/>
</dbReference>
<dbReference type="InterPro" id="IPR050857">
    <property type="entry name" value="D-2-hydroxyacid_DH"/>
</dbReference>
<evidence type="ECO:0000259" key="9">
    <source>
        <dbReference type="Pfam" id="PF00389"/>
    </source>
</evidence>
<feature type="domain" description="D-isomer specific 2-hydroxyacid dehydrogenase NAD-binding" evidence="10">
    <location>
        <begin position="108"/>
        <end position="282"/>
    </location>
</feature>
<keyword evidence="8" id="KW-0028">Amino-acid biosynthesis</keyword>
<dbReference type="Pfam" id="PF19304">
    <property type="entry name" value="PGDH_inter"/>
    <property type="match status" value="1"/>
</dbReference>
<evidence type="ECO:0000256" key="1">
    <source>
        <dbReference type="ARBA" id="ARBA00005216"/>
    </source>
</evidence>
<dbReference type="FunFam" id="3.30.1330.90:FF:000003">
    <property type="entry name" value="D-3-phosphoglycerate dehydrogenase"/>
    <property type="match status" value="1"/>
</dbReference>
<dbReference type="InterPro" id="IPR029753">
    <property type="entry name" value="D-isomer_DH_CS"/>
</dbReference>
<keyword evidence="8" id="KW-0718">Serine biosynthesis</keyword>
<dbReference type="SUPFAM" id="SSF52283">
    <property type="entry name" value="Formate/glycerate dehydrogenase catalytic domain-like"/>
    <property type="match status" value="1"/>
</dbReference>
<dbReference type="Gene3D" id="3.40.50.720">
    <property type="entry name" value="NAD(P)-binding Rossmann-like Domain"/>
    <property type="match status" value="2"/>
</dbReference>
<evidence type="ECO:0000256" key="6">
    <source>
        <dbReference type="ARBA" id="ARBA00023027"/>
    </source>
</evidence>
<feature type="domain" description="D-3-phosphoglycerate dehydrogenase ASB" evidence="11">
    <location>
        <begin position="325"/>
        <end position="442"/>
    </location>
</feature>
<evidence type="ECO:0000256" key="2">
    <source>
        <dbReference type="ARBA" id="ARBA00005854"/>
    </source>
</evidence>
<comment type="catalytic activity">
    <reaction evidence="7 8">
        <text>(2R)-3-phosphoglycerate + NAD(+) = 3-phosphooxypyruvate + NADH + H(+)</text>
        <dbReference type="Rhea" id="RHEA:12641"/>
        <dbReference type="ChEBI" id="CHEBI:15378"/>
        <dbReference type="ChEBI" id="CHEBI:18110"/>
        <dbReference type="ChEBI" id="CHEBI:57540"/>
        <dbReference type="ChEBI" id="CHEBI:57945"/>
        <dbReference type="ChEBI" id="CHEBI:58272"/>
        <dbReference type="EC" id="1.1.1.95"/>
    </reaction>
</comment>
<dbReference type="PROSITE" id="PS00671">
    <property type="entry name" value="D_2_HYDROXYACID_DH_3"/>
    <property type="match status" value="1"/>
</dbReference>
<dbReference type="Proteomes" id="UP000001302">
    <property type="component" value="Chromosome"/>
</dbReference>
<keyword evidence="5 8" id="KW-0560">Oxidoreductase</keyword>
<dbReference type="Pfam" id="PF02826">
    <property type="entry name" value="2-Hacid_dh_C"/>
    <property type="match status" value="1"/>
</dbReference>
<proteinExistence type="inferred from homology"/>
<sequence>MKRVLISDKLSEDAVEVLKTRGIEVTFEPGLGKDPEKLKAALPGHHGIAIRSATKMTAEMIEAGTDLKVIGRAGIGVDNVDIDAATATGIAVMNTPFGNATTTAEHAIAMMLSLARQIPQANESTHQGKWEKSRFMGREITGKTLGLIGCGNIGSIVADRAQGLHMKVVAFDPFLTEARAIDLGVERVELDDLLKRADFITLHTPLTDQTRNILSKQALAKTKKGVRIINCARGGLVDEEALYDGLESGHIAGAALDVFEKEPATEHKLFGRDDVICTPHLGAATTEAQENVAIQIAEQIADYLLTGAVTNALNMPSVSAEEAPKLRPYIDLAGRLGGLAGQLAPGAVTGVEMAFAGTAASLNPAPMTAAALTAVLRPAMREAVNSVNAGQLAKQRGIQVSETRTETSPNFGSTVSVKLTTDKGELSVTGALFGGEPRAVRIGNVRLESNFAPHMLYVQNKDKPGFIGNLGKLLSSKDINIATFNLGRAAPGGTAYALLAVDQPLDDDTLKALSDLPQIDEARMLSF</sequence>
<evidence type="ECO:0000256" key="8">
    <source>
        <dbReference type="RuleBase" id="RU363003"/>
    </source>
</evidence>
<dbReference type="OrthoDB" id="9793626at2"/>
<dbReference type="HOGENOM" id="CLU_019796_8_1_5"/>
<evidence type="ECO:0000256" key="5">
    <source>
        <dbReference type="ARBA" id="ARBA00023002"/>
    </source>
</evidence>
<dbReference type="CDD" id="cd12173">
    <property type="entry name" value="PGDH_4"/>
    <property type="match status" value="1"/>
</dbReference>